<dbReference type="Proteomes" id="UP001202961">
    <property type="component" value="Unassembled WGS sequence"/>
</dbReference>
<keyword evidence="1" id="KW-1133">Transmembrane helix</keyword>
<dbReference type="RefSeq" id="WP_250928185.1">
    <property type="nucleotide sequence ID" value="NZ_JAMQBK010000023.1"/>
</dbReference>
<comment type="caution">
    <text evidence="2">The sequence shown here is derived from an EMBL/GenBank/DDBJ whole genome shotgun (WGS) entry which is preliminary data.</text>
</comment>
<keyword evidence="1" id="KW-0472">Membrane</keyword>
<name>A0ABT0U0Z1_9BACT</name>
<sequence>MSKILEFRQESSGDASMQLVSLKFAQVSMSGQPALPPSDDIPVASKVRFMQLAKSSGAAQPSVIVKDRCRKNVTTTIMLRLIWAGLATLPFSLAGCSLFPGASFKMPAITALTAAPSVDAAAQQANYVPVGAGASLPSSTFTQEVYQSVRNAKANNSVVLQILDDDVPIRVLPLPTPDAASGDGSVPGGQSVFVSTLLQQTGVLKKLGKVQAALYRPSPDSFEGVRMDVLFVNRAPEQIRPESDYALRPGDRLVVAKDTRVGMESFIDMVLDR</sequence>
<reference evidence="2 3" key="1">
    <citation type="journal article" date="2022" name="Syst. Appl. Microbiol.">
        <title>Rhodopirellula aestuarii sp. nov., a novel member of the genus Rhodopirellula isolated from brackish sediments collected in the Tagus River estuary, Portugal.</title>
        <authorList>
            <person name="Vitorino I.R."/>
            <person name="Klimek D."/>
            <person name="Calusinska M."/>
            <person name="Lobo-da-Cunha A."/>
            <person name="Vasconcelos V."/>
            <person name="Lage O.M."/>
        </authorList>
    </citation>
    <scope>NUCLEOTIDE SEQUENCE [LARGE SCALE GENOMIC DNA]</scope>
    <source>
        <strain evidence="2 3">ICT_H3.1</strain>
    </source>
</reference>
<evidence type="ECO:0008006" key="4">
    <source>
        <dbReference type="Google" id="ProtNLM"/>
    </source>
</evidence>
<keyword evidence="3" id="KW-1185">Reference proteome</keyword>
<organism evidence="2 3">
    <name type="scientific">Aporhodopirellula aestuarii</name>
    <dbReference type="NCBI Taxonomy" id="2950107"/>
    <lineage>
        <taxon>Bacteria</taxon>
        <taxon>Pseudomonadati</taxon>
        <taxon>Planctomycetota</taxon>
        <taxon>Planctomycetia</taxon>
        <taxon>Pirellulales</taxon>
        <taxon>Pirellulaceae</taxon>
        <taxon>Aporhodopirellula</taxon>
    </lineage>
</organism>
<evidence type="ECO:0000313" key="2">
    <source>
        <dbReference type="EMBL" id="MCM2370518.1"/>
    </source>
</evidence>
<proteinExistence type="predicted"/>
<protein>
    <recommendedName>
        <fullName evidence="4">Soluble ligand binding domain-containing protein</fullName>
    </recommendedName>
</protein>
<feature type="transmembrane region" description="Helical" evidence="1">
    <location>
        <begin position="77"/>
        <end position="100"/>
    </location>
</feature>
<dbReference type="EMBL" id="JAMQBK010000023">
    <property type="protein sequence ID" value="MCM2370518.1"/>
    <property type="molecule type" value="Genomic_DNA"/>
</dbReference>
<gene>
    <name evidence="2" type="ORF">NB063_07745</name>
</gene>
<keyword evidence="1" id="KW-0812">Transmembrane</keyword>
<evidence type="ECO:0000256" key="1">
    <source>
        <dbReference type="SAM" id="Phobius"/>
    </source>
</evidence>
<accession>A0ABT0U0Z1</accession>
<evidence type="ECO:0000313" key="3">
    <source>
        <dbReference type="Proteomes" id="UP001202961"/>
    </source>
</evidence>